<evidence type="ECO:0000259" key="12">
    <source>
        <dbReference type="Pfam" id="PF01814"/>
    </source>
</evidence>
<keyword evidence="10" id="KW-1003">Cell membrane</keyword>
<evidence type="ECO:0000256" key="1">
    <source>
        <dbReference type="ARBA" id="ARBA00004370"/>
    </source>
</evidence>
<organism evidence="13 14">
    <name type="scientific">Salinisphaera hydrothermalis (strain C41B8)</name>
    <dbReference type="NCBI Taxonomy" id="1304275"/>
    <lineage>
        <taxon>Bacteria</taxon>
        <taxon>Pseudomonadati</taxon>
        <taxon>Pseudomonadota</taxon>
        <taxon>Gammaproteobacteria</taxon>
        <taxon>Salinisphaerales</taxon>
        <taxon>Salinisphaeraceae</taxon>
        <taxon>Salinisphaera</taxon>
    </lineage>
</organism>
<keyword evidence="3 10" id="KW-0812">Transmembrane</keyword>
<dbReference type="InterPro" id="IPR036412">
    <property type="entry name" value="HAD-like_sf"/>
</dbReference>
<dbReference type="EC" id="7.2.2.12" evidence="8"/>
<dbReference type="SFLD" id="SFLDG00002">
    <property type="entry name" value="C1.7:_P-type_atpase_like"/>
    <property type="match status" value="1"/>
</dbReference>
<evidence type="ECO:0000313" key="13">
    <source>
        <dbReference type="EMBL" id="KEZ75934.1"/>
    </source>
</evidence>
<dbReference type="NCBIfam" id="TIGR01525">
    <property type="entry name" value="ATPase-IB_hvy"/>
    <property type="match status" value="1"/>
</dbReference>
<dbReference type="Pfam" id="PF00122">
    <property type="entry name" value="E1-E2_ATPase"/>
    <property type="match status" value="1"/>
</dbReference>
<evidence type="ECO:0000256" key="7">
    <source>
        <dbReference type="ARBA" id="ARBA00023136"/>
    </source>
</evidence>
<keyword evidence="5" id="KW-1278">Translocase</keyword>
<evidence type="ECO:0000256" key="9">
    <source>
        <dbReference type="ARBA" id="ARBA00047308"/>
    </source>
</evidence>
<evidence type="ECO:0000256" key="10">
    <source>
        <dbReference type="RuleBase" id="RU362081"/>
    </source>
</evidence>
<dbReference type="PATRIC" id="fig|1304275.5.peg.3568"/>
<evidence type="ECO:0000256" key="4">
    <source>
        <dbReference type="ARBA" id="ARBA00022723"/>
    </source>
</evidence>
<evidence type="ECO:0000256" key="3">
    <source>
        <dbReference type="ARBA" id="ARBA00022692"/>
    </source>
</evidence>
<dbReference type="Gene3D" id="1.20.120.520">
    <property type="entry name" value="nmb1532 protein domain like"/>
    <property type="match status" value="1"/>
</dbReference>
<dbReference type="InterPro" id="IPR051014">
    <property type="entry name" value="Cation_Transport_ATPase_IB"/>
</dbReference>
<dbReference type="Pfam" id="PF00702">
    <property type="entry name" value="Hydrolase"/>
    <property type="match status" value="1"/>
</dbReference>
<dbReference type="Proteomes" id="UP000028302">
    <property type="component" value="Unassembled WGS sequence"/>
</dbReference>
<dbReference type="InterPro" id="IPR008250">
    <property type="entry name" value="ATPase_P-typ_transduc_dom_A_sf"/>
</dbReference>
<comment type="subcellular location">
    <subcellularLocation>
        <location evidence="10">Cell membrane</location>
    </subcellularLocation>
    <subcellularLocation>
        <location evidence="1">Membrane</location>
    </subcellularLocation>
</comment>
<evidence type="ECO:0000256" key="6">
    <source>
        <dbReference type="ARBA" id="ARBA00022989"/>
    </source>
</evidence>
<dbReference type="AlphaFoldDB" id="A0A084IGV0"/>
<dbReference type="RefSeq" id="WP_198025276.1">
    <property type="nucleotide sequence ID" value="NZ_APNK01000045.1"/>
</dbReference>
<keyword evidence="7 10" id="KW-0472">Membrane</keyword>
<dbReference type="InterPro" id="IPR023298">
    <property type="entry name" value="ATPase_P-typ_TM_dom_sf"/>
</dbReference>
<dbReference type="GO" id="GO:0005524">
    <property type="term" value="F:ATP binding"/>
    <property type="evidence" value="ECO:0007669"/>
    <property type="project" value="UniProtKB-UniRule"/>
</dbReference>
<dbReference type="InterPro" id="IPR023299">
    <property type="entry name" value="ATPase_P-typ_cyto_dom_N"/>
</dbReference>
<dbReference type="InterPro" id="IPR059000">
    <property type="entry name" value="ATPase_P-type_domA"/>
</dbReference>
<proteinExistence type="inferred from homology"/>
<comment type="caution">
    <text evidence="13">The sequence shown here is derived from an EMBL/GenBank/DDBJ whole genome shotgun (WGS) entry which is preliminary data.</text>
</comment>
<dbReference type="Gene3D" id="2.70.150.10">
    <property type="entry name" value="Calcium-transporting ATPase, cytoplasmic transduction domain A"/>
    <property type="match status" value="1"/>
</dbReference>
<dbReference type="InterPro" id="IPR027256">
    <property type="entry name" value="P-typ_ATPase_IB"/>
</dbReference>
<keyword evidence="10" id="KW-0067">ATP-binding</keyword>
<dbReference type="eggNOG" id="COG2217">
    <property type="taxonomic scope" value="Bacteria"/>
</dbReference>
<feature type="domain" description="P-type ATPase A" evidence="11">
    <location>
        <begin position="116"/>
        <end position="216"/>
    </location>
</feature>
<dbReference type="InterPro" id="IPR001757">
    <property type="entry name" value="P_typ_ATPase"/>
</dbReference>
<evidence type="ECO:0000256" key="2">
    <source>
        <dbReference type="ARBA" id="ARBA00006024"/>
    </source>
</evidence>
<keyword evidence="10" id="KW-0547">Nucleotide-binding</keyword>
<dbReference type="PROSITE" id="PS00154">
    <property type="entry name" value="ATPASE_E1_E2"/>
    <property type="match status" value="1"/>
</dbReference>
<dbReference type="InterPro" id="IPR044492">
    <property type="entry name" value="P_typ_ATPase_HD_dom"/>
</dbReference>
<feature type="transmembrane region" description="Helical" evidence="10">
    <location>
        <begin position="232"/>
        <end position="251"/>
    </location>
</feature>
<accession>A0A084IGV0</accession>
<dbReference type="SFLD" id="SFLDS00003">
    <property type="entry name" value="Haloacid_Dehalogenase"/>
    <property type="match status" value="1"/>
</dbReference>
<sequence>MAKWGARKYQILLAVSATALVVGGVGGLTSHVVLNRGAWAGGIAITLAFLLYDTLTQLRAFGAKVDVLAVLTMASALWLDQYLAGVIIALMFASGRALEEVAGRRARASLTALLEKAPKTAHRYVEDRLETVPVSEIIVDDRLLISAGDTVPVDGTLASAAAVLDEAALTGESQPVAYAAGAVLRSGAINSGQAFEMRATTTAAHSTYSAIVRLVEQAQASKAPLTRMADRYALWFIPLTLAVAGLAGLIARDPVRGFAVLVVATPCPLLLAAPIAIVAGISRAARRGVLIKSAAMIEALAGVRVVLFDKTGTLTHGSARIVGIESRSGMTPDALLRLAASVEQACQHVSARAIVAEAQRRGLMLALPDDIEEVPGAGVAGRVEGHAVVVGNASFAARSAVPEGWATGVLRQSALQGLSTAFVGVDGAVAGAILLADTIRPDAPRALRGLRQAGVQRIVMVSGDRVEVAETIAAALDIDKVLAERSPVDKVAAVRAERGPYQTAMVGDGINDAPALAAADVGIAMGARGAAASAEAADVVLMQDRIDRLAEALTIAQRSDHIARQSVVMGMALSLGAMAVAAAGYLPPVWGALLQEGIDVAVIVNALRALMPALGRRTAPGLPPATIQQWGEEHDRLRPLLDRIDTVTHRLGDRASASAIRDELIVIASLIEEQLLPHERQDEKQLYPQLADLMQGTDPTAAMSCTHREIYHLARLYTAFVNSLTAAPLTEFEVFELRRLLFSLSAVMRLHFAQEDEMFQALSNE</sequence>
<dbReference type="SUPFAM" id="SSF81665">
    <property type="entry name" value="Calcium ATPase, transmembrane domain M"/>
    <property type="match status" value="1"/>
</dbReference>
<reference evidence="13 14" key="1">
    <citation type="submission" date="2013-03" db="EMBL/GenBank/DDBJ databases">
        <title>Salinisphaera hydrothermalis C41B8 Genome Sequencing.</title>
        <authorList>
            <person name="Li C."/>
            <person name="Lai Q."/>
            <person name="Shao Z."/>
        </authorList>
    </citation>
    <scope>NUCLEOTIDE SEQUENCE [LARGE SCALE GENOMIC DNA]</scope>
    <source>
        <strain evidence="13 14">C41B8</strain>
    </source>
</reference>
<evidence type="ECO:0000259" key="11">
    <source>
        <dbReference type="Pfam" id="PF00122"/>
    </source>
</evidence>
<dbReference type="SUPFAM" id="SSF81653">
    <property type="entry name" value="Calcium ATPase, transduction domain A"/>
    <property type="match status" value="1"/>
</dbReference>
<protein>
    <recommendedName>
        <fullName evidence="8">P-type Zn(2+) transporter</fullName>
        <ecNumber evidence="8">7.2.2.12</ecNumber>
    </recommendedName>
</protein>
<evidence type="ECO:0000313" key="14">
    <source>
        <dbReference type="Proteomes" id="UP000028302"/>
    </source>
</evidence>
<name>A0A084IGV0_SALHC</name>
<dbReference type="PRINTS" id="PR00119">
    <property type="entry name" value="CATATPASE"/>
</dbReference>
<dbReference type="Gene3D" id="3.40.50.1000">
    <property type="entry name" value="HAD superfamily/HAD-like"/>
    <property type="match status" value="1"/>
</dbReference>
<feature type="transmembrane region" description="Helical" evidence="10">
    <location>
        <begin position="37"/>
        <end position="55"/>
    </location>
</feature>
<dbReference type="PANTHER" id="PTHR48085">
    <property type="entry name" value="CADMIUM/ZINC-TRANSPORTING ATPASE HMA2-RELATED"/>
    <property type="match status" value="1"/>
</dbReference>
<dbReference type="PANTHER" id="PTHR48085:SF5">
    <property type="entry name" value="CADMIUM_ZINC-TRANSPORTING ATPASE HMA4-RELATED"/>
    <property type="match status" value="1"/>
</dbReference>
<keyword evidence="6 10" id="KW-1133">Transmembrane helix</keyword>
<keyword evidence="14" id="KW-1185">Reference proteome</keyword>
<dbReference type="STRING" id="1304275.C41B8_17431"/>
<dbReference type="GO" id="GO:0015086">
    <property type="term" value="F:cadmium ion transmembrane transporter activity"/>
    <property type="evidence" value="ECO:0007669"/>
    <property type="project" value="TreeGrafter"/>
</dbReference>
<dbReference type="GO" id="GO:0005886">
    <property type="term" value="C:plasma membrane"/>
    <property type="evidence" value="ECO:0007669"/>
    <property type="project" value="UniProtKB-SubCell"/>
</dbReference>
<feature type="domain" description="Hemerythrin-like" evidence="12">
    <location>
        <begin position="627"/>
        <end position="759"/>
    </location>
</feature>
<dbReference type="InterPro" id="IPR018303">
    <property type="entry name" value="ATPase_P-typ_P_site"/>
</dbReference>
<comment type="similarity">
    <text evidence="2 10">Belongs to the cation transport ATPase (P-type) (TC 3.A.3) family. Type IB subfamily.</text>
</comment>
<dbReference type="SUPFAM" id="SSF56784">
    <property type="entry name" value="HAD-like"/>
    <property type="match status" value="1"/>
</dbReference>
<feature type="transmembrane region" description="Helical" evidence="10">
    <location>
        <begin position="257"/>
        <end position="281"/>
    </location>
</feature>
<keyword evidence="4 10" id="KW-0479">Metal-binding</keyword>
<dbReference type="NCBIfam" id="TIGR01494">
    <property type="entry name" value="ATPase_P-type"/>
    <property type="match status" value="2"/>
</dbReference>
<dbReference type="Pfam" id="PF01814">
    <property type="entry name" value="Hemerythrin"/>
    <property type="match status" value="1"/>
</dbReference>
<dbReference type="GO" id="GO:0016463">
    <property type="term" value="F:P-type zinc transporter activity"/>
    <property type="evidence" value="ECO:0007669"/>
    <property type="project" value="UniProtKB-EC"/>
</dbReference>
<dbReference type="InterPro" id="IPR023214">
    <property type="entry name" value="HAD_sf"/>
</dbReference>
<dbReference type="InterPro" id="IPR012312">
    <property type="entry name" value="Hemerythrin-like"/>
</dbReference>
<dbReference type="SFLD" id="SFLDF00027">
    <property type="entry name" value="p-type_atpase"/>
    <property type="match status" value="1"/>
</dbReference>
<gene>
    <name evidence="13" type="ORF">C41B8_17431</name>
</gene>
<dbReference type="GO" id="GO:0046872">
    <property type="term" value="F:metal ion binding"/>
    <property type="evidence" value="ECO:0007669"/>
    <property type="project" value="UniProtKB-KW"/>
</dbReference>
<comment type="catalytic activity">
    <reaction evidence="9">
        <text>Zn(2+)(in) + ATP + H2O = Zn(2+)(out) + ADP + phosphate + H(+)</text>
        <dbReference type="Rhea" id="RHEA:20621"/>
        <dbReference type="ChEBI" id="CHEBI:15377"/>
        <dbReference type="ChEBI" id="CHEBI:15378"/>
        <dbReference type="ChEBI" id="CHEBI:29105"/>
        <dbReference type="ChEBI" id="CHEBI:30616"/>
        <dbReference type="ChEBI" id="CHEBI:43474"/>
        <dbReference type="ChEBI" id="CHEBI:456216"/>
        <dbReference type="EC" id="7.2.2.12"/>
    </reaction>
</comment>
<evidence type="ECO:0000256" key="5">
    <source>
        <dbReference type="ARBA" id="ARBA00022967"/>
    </source>
</evidence>
<comment type="caution">
    <text evidence="10">Lacks conserved residue(s) required for the propagation of feature annotation.</text>
</comment>
<dbReference type="Gene3D" id="3.40.1110.10">
    <property type="entry name" value="Calcium-transporting ATPase, cytoplasmic domain N"/>
    <property type="match status" value="1"/>
</dbReference>
<evidence type="ECO:0000256" key="8">
    <source>
        <dbReference type="ARBA" id="ARBA00039097"/>
    </source>
</evidence>
<dbReference type="GO" id="GO:0016887">
    <property type="term" value="F:ATP hydrolysis activity"/>
    <property type="evidence" value="ECO:0007669"/>
    <property type="project" value="InterPro"/>
</dbReference>
<dbReference type="EMBL" id="APNK01000045">
    <property type="protein sequence ID" value="KEZ75934.1"/>
    <property type="molecule type" value="Genomic_DNA"/>
</dbReference>